<evidence type="ECO:0000313" key="3">
    <source>
        <dbReference type="Proteomes" id="UP001353858"/>
    </source>
</evidence>
<comment type="caution">
    <text evidence="2">The sequence shown here is derived from an EMBL/GenBank/DDBJ whole genome shotgun (WGS) entry which is preliminary data.</text>
</comment>
<dbReference type="AlphaFoldDB" id="A0AAN7PJ96"/>
<proteinExistence type="predicted"/>
<evidence type="ECO:0000313" key="2">
    <source>
        <dbReference type="EMBL" id="KAK4881721.1"/>
    </source>
</evidence>
<reference evidence="3" key="1">
    <citation type="submission" date="2023-01" db="EMBL/GenBank/DDBJ databases">
        <title>Key to firefly adult light organ development and bioluminescence: homeobox transcription factors regulate luciferase expression and transportation to peroxisome.</title>
        <authorList>
            <person name="Fu X."/>
        </authorList>
    </citation>
    <scope>NUCLEOTIDE SEQUENCE [LARGE SCALE GENOMIC DNA]</scope>
</reference>
<dbReference type="Proteomes" id="UP001353858">
    <property type="component" value="Unassembled WGS sequence"/>
</dbReference>
<accession>A0AAN7PJ96</accession>
<evidence type="ECO:0000256" key="1">
    <source>
        <dbReference type="SAM" id="MobiDB-lite"/>
    </source>
</evidence>
<dbReference type="EMBL" id="JARPUR010000002">
    <property type="protein sequence ID" value="KAK4881721.1"/>
    <property type="molecule type" value="Genomic_DNA"/>
</dbReference>
<gene>
    <name evidence="2" type="ORF">RN001_005040</name>
</gene>
<protein>
    <submittedName>
        <fullName evidence="2">Uncharacterized protein</fullName>
    </submittedName>
</protein>
<sequence>MKRDKDPDRREVMKKFTFKGVLDNFRTSVVQPTKPDQEIQESLRPENFQLKRIDVKWYIMTGFLLGVNKSDRSGAGEYVIYKPSLLYFDFLQFLNDQETPRQSRNTMAENEESAVDAALEQVEEDVHECAADAGPSKASCSSNRTLYRYTSRSHSSTRKRKEVPNDNGTTDVMKLVGKTLESLQAEDAFQKRQKMSKRQKKTTRFQYEELIVFVGSNKVLLHGKTKPLEANIIKNLWQTFATKMTLLSGGAMKSADQWKKIFVEWKVNVKRKSRSIKEEITGTGGGPKINKPLSDLEERLLNLISKAHLGDASLPDTLGHEEAEDGLGEIEEPEVIDLANFIKPLEVVSYKENGDEVKRLPSDQSSDNAILTSIPSVVEKPPSKTLQREKISRSGRSTNLILQEACSSFKNANDANMKSSEMLAEAFNNFTNVFKIKAEADMLRAKAEMAKAKCLHFQTFGNLDDF</sequence>
<organism evidence="2 3">
    <name type="scientific">Aquatica leii</name>
    <dbReference type="NCBI Taxonomy" id="1421715"/>
    <lineage>
        <taxon>Eukaryota</taxon>
        <taxon>Metazoa</taxon>
        <taxon>Ecdysozoa</taxon>
        <taxon>Arthropoda</taxon>
        <taxon>Hexapoda</taxon>
        <taxon>Insecta</taxon>
        <taxon>Pterygota</taxon>
        <taxon>Neoptera</taxon>
        <taxon>Endopterygota</taxon>
        <taxon>Coleoptera</taxon>
        <taxon>Polyphaga</taxon>
        <taxon>Elateriformia</taxon>
        <taxon>Elateroidea</taxon>
        <taxon>Lampyridae</taxon>
        <taxon>Luciolinae</taxon>
        <taxon>Aquatica</taxon>
    </lineage>
</organism>
<keyword evidence="3" id="KW-1185">Reference proteome</keyword>
<feature type="region of interest" description="Disordered" evidence="1">
    <location>
        <begin position="151"/>
        <end position="171"/>
    </location>
</feature>
<name>A0AAN7PJ96_9COLE</name>